<dbReference type="RefSeq" id="WP_110467734.1">
    <property type="nucleotide sequence ID" value="NZ_QJSP01000001.1"/>
</dbReference>
<keyword evidence="2" id="KW-0472">Membrane</keyword>
<feature type="transmembrane region" description="Helical" evidence="2">
    <location>
        <begin position="9"/>
        <end position="29"/>
    </location>
</feature>
<sequence>MVAWLLRGLVMSAVHIGARVLLGLAIVAWPLESTMWKTVAIAAVVLVALIWGGVDGLVDGRAHEDPDDYRDLTMVWLKAGLLAGLISAIVCWILGNWVMSGIGQNSLAIEIFAGGSFTTLLIFVPALVGAALGRFLTRRQHRKNQAARDAEADDNFSYQQTQPVGLSK</sequence>
<dbReference type="EMBL" id="QJSP01000001">
    <property type="protein sequence ID" value="PYE21046.1"/>
    <property type="molecule type" value="Genomic_DNA"/>
</dbReference>
<feature type="transmembrane region" description="Helical" evidence="2">
    <location>
        <begin position="35"/>
        <end position="54"/>
    </location>
</feature>
<name>A0A318RS27_WILLI</name>
<accession>A0A318RS27</accession>
<dbReference type="InterPro" id="IPR047958">
    <property type="entry name" value="B-4DMT-like"/>
</dbReference>
<reference evidence="3 4" key="1">
    <citation type="submission" date="2018-06" db="EMBL/GenBank/DDBJ databases">
        <title>Genomic Encyclopedia of Type Strains, Phase IV (KMG-IV): sequencing the most valuable type-strain genomes for metagenomic binning, comparative biology and taxonomic classification.</title>
        <authorList>
            <person name="Goeker M."/>
        </authorList>
    </citation>
    <scope>NUCLEOTIDE SEQUENCE [LARGE SCALE GENOMIC DNA]</scope>
    <source>
        <strain evidence="3 4">DSM 45521</strain>
    </source>
</reference>
<keyword evidence="2" id="KW-1133">Transmembrane helix</keyword>
<evidence type="ECO:0000313" key="3">
    <source>
        <dbReference type="EMBL" id="PYE21046.1"/>
    </source>
</evidence>
<feature type="transmembrane region" description="Helical" evidence="2">
    <location>
        <begin position="75"/>
        <end position="99"/>
    </location>
</feature>
<keyword evidence="2" id="KW-0812">Transmembrane</keyword>
<protein>
    <recommendedName>
        <fullName evidence="5">Transmembrane protein</fullName>
    </recommendedName>
</protein>
<evidence type="ECO:0000256" key="1">
    <source>
        <dbReference type="SAM" id="MobiDB-lite"/>
    </source>
</evidence>
<evidence type="ECO:0008006" key="5">
    <source>
        <dbReference type="Google" id="ProtNLM"/>
    </source>
</evidence>
<dbReference type="Proteomes" id="UP000247591">
    <property type="component" value="Unassembled WGS sequence"/>
</dbReference>
<keyword evidence="4" id="KW-1185">Reference proteome</keyword>
<evidence type="ECO:0000256" key="2">
    <source>
        <dbReference type="SAM" id="Phobius"/>
    </source>
</evidence>
<dbReference type="AlphaFoldDB" id="A0A318RS27"/>
<proteinExistence type="predicted"/>
<feature type="transmembrane region" description="Helical" evidence="2">
    <location>
        <begin position="111"/>
        <end position="133"/>
    </location>
</feature>
<feature type="region of interest" description="Disordered" evidence="1">
    <location>
        <begin position="146"/>
        <end position="168"/>
    </location>
</feature>
<feature type="compositionally biased region" description="Polar residues" evidence="1">
    <location>
        <begin position="156"/>
        <end position="168"/>
    </location>
</feature>
<dbReference type="OrthoDB" id="4375786at2"/>
<evidence type="ECO:0000313" key="4">
    <source>
        <dbReference type="Proteomes" id="UP000247591"/>
    </source>
</evidence>
<dbReference type="NCBIfam" id="NF037996">
    <property type="entry name" value="B-4DMT"/>
    <property type="match status" value="1"/>
</dbReference>
<organism evidence="3 4">
    <name type="scientific">Williamsia limnetica</name>
    <dbReference type="NCBI Taxonomy" id="882452"/>
    <lineage>
        <taxon>Bacteria</taxon>
        <taxon>Bacillati</taxon>
        <taxon>Actinomycetota</taxon>
        <taxon>Actinomycetes</taxon>
        <taxon>Mycobacteriales</taxon>
        <taxon>Nocardiaceae</taxon>
        <taxon>Williamsia</taxon>
    </lineage>
</organism>
<gene>
    <name evidence="3" type="ORF">DFR67_101440</name>
</gene>
<comment type="caution">
    <text evidence="3">The sequence shown here is derived from an EMBL/GenBank/DDBJ whole genome shotgun (WGS) entry which is preliminary data.</text>
</comment>